<dbReference type="SMART" id="SM00715">
    <property type="entry name" value="LA"/>
    <property type="match status" value="1"/>
</dbReference>
<protein>
    <recommendedName>
        <fullName evidence="4">HTH La-type RNA-binding domain-containing protein</fullName>
    </recommendedName>
</protein>
<dbReference type="Proteomes" id="UP000663131">
    <property type="component" value="Chromosome 8"/>
</dbReference>
<dbReference type="Pfam" id="PF05383">
    <property type="entry name" value="La"/>
    <property type="match status" value="1"/>
</dbReference>
<dbReference type="GeneID" id="64572305"/>
<dbReference type="RefSeq" id="XP_041137162.1">
    <property type="nucleotide sequence ID" value="XM_041278948.1"/>
</dbReference>
<dbReference type="InterPro" id="IPR045180">
    <property type="entry name" value="La_dom_prot"/>
</dbReference>
<feature type="compositionally biased region" description="Basic and acidic residues" evidence="3">
    <location>
        <begin position="343"/>
        <end position="361"/>
    </location>
</feature>
<feature type="domain" description="HTH La-type RNA-binding" evidence="4">
    <location>
        <begin position="424"/>
        <end position="516"/>
    </location>
</feature>
<dbReference type="Gene3D" id="1.10.10.10">
    <property type="entry name" value="Winged helix-like DNA-binding domain superfamily/Winged helix DNA-binding domain"/>
    <property type="match status" value="1"/>
</dbReference>
<gene>
    <name evidence="5" type="ORF">BRETT_000380</name>
</gene>
<dbReference type="SUPFAM" id="SSF46785">
    <property type="entry name" value="Winged helix' DNA-binding domain"/>
    <property type="match status" value="1"/>
</dbReference>
<feature type="compositionally biased region" description="Low complexity" evidence="3">
    <location>
        <begin position="242"/>
        <end position="287"/>
    </location>
</feature>
<evidence type="ECO:0000256" key="1">
    <source>
        <dbReference type="ARBA" id="ARBA00022884"/>
    </source>
</evidence>
<dbReference type="GO" id="GO:0003723">
    <property type="term" value="F:RNA binding"/>
    <property type="evidence" value="ECO:0007669"/>
    <property type="project" value="UniProtKB-UniRule"/>
</dbReference>
<dbReference type="InterPro" id="IPR036388">
    <property type="entry name" value="WH-like_DNA-bd_sf"/>
</dbReference>
<feature type="region of interest" description="Disordered" evidence="3">
    <location>
        <begin position="1"/>
        <end position="316"/>
    </location>
</feature>
<name>A0A871R485_DEKBR</name>
<feature type="region of interest" description="Disordered" evidence="3">
    <location>
        <begin position="532"/>
        <end position="552"/>
    </location>
</feature>
<dbReference type="PANTHER" id="PTHR22792">
    <property type="entry name" value="LUPUS LA PROTEIN-RELATED"/>
    <property type="match status" value="1"/>
</dbReference>
<dbReference type="OrthoDB" id="340227at2759"/>
<proteinExistence type="predicted"/>
<evidence type="ECO:0000259" key="4">
    <source>
        <dbReference type="PROSITE" id="PS50961"/>
    </source>
</evidence>
<dbReference type="KEGG" id="bbrx:BRETT_000380"/>
<dbReference type="AlphaFoldDB" id="A0A871R485"/>
<evidence type="ECO:0000256" key="3">
    <source>
        <dbReference type="SAM" id="MobiDB-lite"/>
    </source>
</evidence>
<evidence type="ECO:0000313" key="6">
    <source>
        <dbReference type="Proteomes" id="UP000663131"/>
    </source>
</evidence>
<dbReference type="InterPro" id="IPR036390">
    <property type="entry name" value="WH_DNA-bd_sf"/>
</dbReference>
<dbReference type="CDD" id="cd07323">
    <property type="entry name" value="LAM"/>
    <property type="match status" value="1"/>
</dbReference>
<dbReference type="GO" id="GO:0045727">
    <property type="term" value="P:positive regulation of translation"/>
    <property type="evidence" value="ECO:0007669"/>
    <property type="project" value="TreeGrafter"/>
</dbReference>
<feature type="compositionally biased region" description="Polar residues" evidence="3">
    <location>
        <begin position="216"/>
        <end position="226"/>
    </location>
</feature>
<dbReference type="GO" id="GO:0005829">
    <property type="term" value="C:cytosol"/>
    <property type="evidence" value="ECO:0007669"/>
    <property type="project" value="TreeGrafter"/>
</dbReference>
<feature type="compositionally biased region" description="Basic and acidic residues" evidence="3">
    <location>
        <begin position="120"/>
        <end position="133"/>
    </location>
</feature>
<dbReference type="GO" id="GO:0010494">
    <property type="term" value="C:cytoplasmic stress granule"/>
    <property type="evidence" value="ECO:0007669"/>
    <property type="project" value="TreeGrafter"/>
</dbReference>
<dbReference type="EMBL" id="CP063136">
    <property type="protein sequence ID" value="QOU20669.1"/>
    <property type="molecule type" value="Genomic_DNA"/>
</dbReference>
<feature type="compositionally biased region" description="Basic residues" evidence="3">
    <location>
        <begin position="169"/>
        <end position="178"/>
    </location>
</feature>
<evidence type="ECO:0000256" key="2">
    <source>
        <dbReference type="PROSITE-ProRule" id="PRU00332"/>
    </source>
</evidence>
<dbReference type="PROSITE" id="PS50961">
    <property type="entry name" value="HTH_LA"/>
    <property type="match status" value="1"/>
</dbReference>
<reference evidence="5" key="2">
    <citation type="journal article" name="BMC Genomics">
        <title>New genome assemblies reveal patterns of domestication and adaptation across Brettanomyces (Dekkera) species.</title>
        <authorList>
            <person name="Roach M.J."/>
            <person name="Borneman A.R."/>
        </authorList>
    </citation>
    <scope>NUCLEOTIDE SEQUENCE</scope>
    <source>
        <strain evidence="5">UCD 2041</strain>
    </source>
</reference>
<keyword evidence="1 2" id="KW-0694">RNA-binding</keyword>
<sequence>MSTVISYAHAAATGAEGKPESVGDAHQSTGENMKTKPSEVEASVEKAGSSADYEAVKPVDESETAGSATKKENERSNSQNGEKASQKKVKLAPAPVPSTNAWGTTPKVIPVGKDPITETILKESHSQQTKHGDSNVLKAPSGKEKWLPFKASVVIASGKNTGNGGKSGSGKRRSRKKTRNDQERRSGSRKQSPKKAGGSRQAGNGVSAKSEAKTLAKTTESVQKSTQHAEQKPDVTAHTAEQQQQLPQAQQQQRVQKNGKQQQQPQQQQLQQQQQQQQQQQTQQQQQHSHGPANGFQSKQYRSHGANQGHGRRYNNVNLPYIPYNRQYYVPMMYVNVNGNGSKEGKDVSKAEKPEGKDGAKSESAGTKNEEKSEGRRHRRRMNYGQPYMMQPMFAPMGYSPYGQRYGSMMPVAGQFASGANNSKASKESQLESLARQIDYYFSTQNLIKDIFLRKNMNDDGFLPLKVVAGFYRVSVMSFNNVNTVIECLSRCKNLEYGVVKNSSGEKSYKLRPIKNPKQWILADDQRVAAGKDNTNPEIAAGEPENNVAQDN</sequence>
<feature type="region of interest" description="Disordered" evidence="3">
    <location>
        <begin position="343"/>
        <end position="381"/>
    </location>
</feature>
<organism evidence="5 6">
    <name type="scientific">Dekkera bruxellensis</name>
    <name type="common">Brettanomyces custersii</name>
    <dbReference type="NCBI Taxonomy" id="5007"/>
    <lineage>
        <taxon>Eukaryota</taxon>
        <taxon>Fungi</taxon>
        <taxon>Dikarya</taxon>
        <taxon>Ascomycota</taxon>
        <taxon>Saccharomycotina</taxon>
        <taxon>Pichiomycetes</taxon>
        <taxon>Pichiales</taxon>
        <taxon>Pichiaceae</taxon>
        <taxon>Brettanomyces</taxon>
    </lineage>
</organism>
<dbReference type="InterPro" id="IPR006630">
    <property type="entry name" value="La_HTH"/>
</dbReference>
<dbReference type="PANTHER" id="PTHR22792:SF132">
    <property type="entry name" value="LA-RELATED PROTEIN 1"/>
    <property type="match status" value="1"/>
</dbReference>
<reference evidence="5" key="1">
    <citation type="submission" date="2020-10" db="EMBL/GenBank/DDBJ databases">
        <authorList>
            <person name="Palmer J.M."/>
        </authorList>
    </citation>
    <scope>NUCLEOTIDE SEQUENCE</scope>
    <source>
        <strain evidence="5">UCD 2041</strain>
    </source>
</reference>
<accession>A0A871R485</accession>
<evidence type="ECO:0000313" key="5">
    <source>
        <dbReference type="EMBL" id="QOU20669.1"/>
    </source>
</evidence>